<dbReference type="AlphaFoldDB" id="A0A410WTW7"/>
<evidence type="ECO:0000313" key="1">
    <source>
        <dbReference type="EMBL" id="MCY9597423.1"/>
    </source>
</evidence>
<keyword evidence="4" id="KW-1185">Reference proteome</keyword>
<evidence type="ECO:0000313" key="3">
    <source>
        <dbReference type="Proteomes" id="UP000288943"/>
    </source>
</evidence>
<name>A0A410WTW7_9BACL</name>
<gene>
    <name evidence="1" type="ORF">M5X16_16805</name>
    <name evidence="2" type="ORF">PC41400_09060</name>
</gene>
<proteinExistence type="predicted"/>
<dbReference type="Gene3D" id="1.10.340.20">
    <property type="entry name" value="Apc36109-like domain"/>
    <property type="match status" value="1"/>
</dbReference>
<dbReference type="KEGG" id="pchi:PC41400_09060"/>
<dbReference type="RefSeq" id="WP_042231067.1">
    <property type="nucleotide sequence ID" value="NZ_CP026520.1"/>
</dbReference>
<dbReference type="SUPFAM" id="SSF116922">
    <property type="entry name" value="YugE-like"/>
    <property type="match status" value="1"/>
</dbReference>
<organism evidence="2 3">
    <name type="scientific">Paenibacillus chitinolyticus</name>
    <dbReference type="NCBI Taxonomy" id="79263"/>
    <lineage>
        <taxon>Bacteria</taxon>
        <taxon>Bacillati</taxon>
        <taxon>Bacillota</taxon>
        <taxon>Bacilli</taxon>
        <taxon>Bacillales</taxon>
        <taxon>Paenibacillaceae</taxon>
        <taxon>Paenibacillus</taxon>
    </lineage>
</organism>
<dbReference type="OrthoDB" id="2665787at2"/>
<dbReference type="EMBL" id="JAMDMJ010000021">
    <property type="protein sequence ID" value="MCY9597423.1"/>
    <property type="molecule type" value="Genomic_DNA"/>
</dbReference>
<protein>
    <recommendedName>
        <fullName evidence="5">DUF1871 domain-containing protein</fullName>
    </recommendedName>
</protein>
<sequence length="85" mass="10198">MTANFYKIQEIINEWNPIEIEPLLDDEYSFEVEYIVEFISEQKTGLTLLALRETINEVFNQEFERFYTQSEQTLDIAKKIMHVCL</sequence>
<dbReference type="Proteomes" id="UP001527202">
    <property type="component" value="Unassembled WGS sequence"/>
</dbReference>
<reference evidence="2 3" key="1">
    <citation type="submission" date="2018-01" db="EMBL/GenBank/DDBJ databases">
        <title>The whole genome sequencing and assembly of Paenibacillus chitinolyticus KCCM 41400 strain.</title>
        <authorList>
            <person name="Kim J.-Y."/>
            <person name="Park M.-K."/>
            <person name="Lee Y.-J."/>
            <person name="Yi H."/>
            <person name="Bahn Y.-S."/>
            <person name="Kim J.F."/>
            <person name="Lee D.-W."/>
        </authorList>
    </citation>
    <scope>NUCLEOTIDE SEQUENCE [LARGE SCALE GENOMIC DNA]</scope>
    <source>
        <strain evidence="2 3">KCCM 41400</strain>
    </source>
</reference>
<accession>A0A410WTW7</accession>
<evidence type="ECO:0008006" key="5">
    <source>
        <dbReference type="Google" id="ProtNLM"/>
    </source>
</evidence>
<dbReference type="GeneID" id="95374956"/>
<evidence type="ECO:0000313" key="4">
    <source>
        <dbReference type="Proteomes" id="UP001527202"/>
    </source>
</evidence>
<dbReference type="Proteomes" id="UP000288943">
    <property type="component" value="Chromosome"/>
</dbReference>
<reference evidence="1 4" key="2">
    <citation type="submission" date="2022-05" db="EMBL/GenBank/DDBJ databases">
        <title>Genome Sequencing of Bee-Associated Microbes.</title>
        <authorList>
            <person name="Dunlap C."/>
        </authorList>
    </citation>
    <scope>NUCLEOTIDE SEQUENCE [LARGE SCALE GENOMIC DNA]</scope>
    <source>
        <strain evidence="1 4">NRRL B-23120</strain>
    </source>
</reference>
<dbReference type="InterPro" id="IPR023162">
    <property type="entry name" value="Apc36109-like_dom_sf"/>
</dbReference>
<evidence type="ECO:0000313" key="2">
    <source>
        <dbReference type="EMBL" id="QAV17802.1"/>
    </source>
</evidence>
<dbReference type="EMBL" id="CP026520">
    <property type="protein sequence ID" value="QAV17802.1"/>
    <property type="molecule type" value="Genomic_DNA"/>
</dbReference>